<dbReference type="PANTHER" id="PTHR11362">
    <property type="entry name" value="PHOSPHATIDYLETHANOLAMINE-BINDING PROTEIN"/>
    <property type="match status" value="1"/>
</dbReference>
<accession>A0A427B6L1</accession>
<reference evidence="1 2" key="1">
    <citation type="journal article" date="2014" name="Agronomy (Basel)">
        <title>A Draft Genome Sequence for Ensete ventricosum, the Drought-Tolerant Tree Against Hunger.</title>
        <authorList>
            <person name="Harrison J."/>
            <person name="Moore K.A."/>
            <person name="Paszkiewicz K."/>
            <person name="Jones T."/>
            <person name="Grant M."/>
            <person name="Ambacheew D."/>
            <person name="Muzemil S."/>
            <person name="Studholme D.J."/>
        </authorList>
    </citation>
    <scope>NUCLEOTIDE SEQUENCE [LARGE SCALE GENOMIC DNA]</scope>
</reference>
<evidence type="ECO:0000313" key="1">
    <source>
        <dbReference type="EMBL" id="RRT84098.1"/>
    </source>
</evidence>
<dbReference type="Proteomes" id="UP000287651">
    <property type="component" value="Unassembled WGS sequence"/>
</dbReference>
<comment type="caution">
    <text evidence="1">The sequence shown here is derived from an EMBL/GenBank/DDBJ whole genome shotgun (WGS) entry which is preliminary data.</text>
</comment>
<name>A0A427B6L1_ENSVE</name>
<gene>
    <name evidence="1" type="ORF">B296_00001464</name>
</gene>
<dbReference type="PANTHER" id="PTHR11362:SF82">
    <property type="entry name" value="PHOSPHATIDYLETHANOLAMINE-BINDING PROTEIN 4"/>
    <property type="match status" value="1"/>
</dbReference>
<dbReference type="Gene3D" id="3.90.280.10">
    <property type="entry name" value="PEBP-like"/>
    <property type="match status" value="2"/>
</dbReference>
<proteinExistence type="predicted"/>
<protein>
    <submittedName>
        <fullName evidence="1">Uncharacterized protein</fullName>
    </submittedName>
</protein>
<evidence type="ECO:0000313" key="2">
    <source>
        <dbReference type="Proteomes" id="UP000287651"/>
    </source>
</evidence>
<sequence>MARYVDPLVVGRVIGDVVDLFVPTVSLTVSFGSKHVSNGCDIKPSMAADPPTVQIAGHQSDLYILVCGDYIVLVPVLGREEVVPYMGPRLPLGIHRYVLVMFRQKSRFPGVTPPATRANFNTRSFAAHHDLGLPVATVYFNSQKEPATRRR</sequence>
<dbReference type="CDD" id="cd00866">
    <property type="entry name" value="PEBP_euk"/>
    <property type="match status" value="1"/>
</dbReference>
<dbReference type="InterPro" id="IPR036610">
    <property type="entry name" value="PEBP-like_sf"/>
</dbReference>
<dbReference type="AlphaFoldDB" id="A0A427B6L1"/>
<organism evidence="1 2">
    <name type="scientific">Ensete ventricosum</name>
    <name type="common">Abyssinian banana</name>
    <name type="synonym">Musa ensete</name>
    <dbReference type="NCBI Taxonomy" id="4639"/>
    <lineage>
        <taxon>Eukaryota</taxon>
        <taxon>Viridiplantae</taxon>
        <taxon>Streptophyta</taxon>
        <taxon>Embryophyta</taxon>
        <taxon>Tracheophyta</taxon>
        <taxon>Spermatophyta</taxon>
        <taxon>Magnoliopsida</taxon>
        <taxon>Liliopsida</taxon>
        <taxon>Zingiberales</taxon>
        <taxon>Musaceae</taxon>
        <taxon>Ensete</taxon>
    </lineage>
</organism>
<dbReference type="InterPro" id="IPR035810">
    <property type="entry name" value="PEBP_euk"/>
</dbReference>
<dbReference type="SUPFAM" id="SSF49777">
    <property type="entry name" value="PEBP-like"/>
    <property type="match status" value="1"/>
</dbReference>
<dbReference type="EMBL" id="AMZH03000371">
    <property type="protein sequence ID" value="RRT84098.1"/>
    <property type="molecule type" value="Genomic_DNA"/>
</dbReference>